<sequence length="91" mass="10211">MKKKIFFILISTMLLVTSMSMTGLSAQANSYSEFKVTSGQEKQAEEIANEWVRFDEITSGLDEHELERLLEAMFESSGIQASSNATKKLLN</sequence>
<feature type="chain" id="PRO_5044556524" evidence="1">
    <location>
        <begin position="29"/>
        <end position="91"/>
    </location>
</feature>
<reference evidence="5" key="2">
    <citation type="submission" date="2016-07" db="EMBL/GenBank/DDBJ databases">
        <authorList>
            <person name="See-Too W.S."/>
        </authorList>
    </citation>
    <scope>NUCLEOTIDE SEQUENCE [LARGE SCALE GENOMIC DNA]</scope>
    <source>
        <strain evidence="5">DSM 14505</strain>
    </source>
</reference>
<evidence type="ECO:0000313" key="3">
    <source>
        <dbReference type="EMBL" id="EIM06285.1"/>
    </source>
</evidence>
<name>A0A1C7DDI4_9BACL</name>
<dbReference type="Proteomes" id="UP000092661">
    <property type="component" value="Chromosome"/>
</dbReference>
<proteinExistence type="predicted"/>
<organism evidence="3 4">
    <name type="scientific">Planococcus antarcticus DSM 14505</name>
    <dbReference type="NCBI Taxonomy" id="1185653"/>
    <lineage>
        <taxon>Bacteria</taxon>
        <taxon>Bacillati</taxon>
        <taxon>Bacillota</taxon>
        <taxon>Bacilli</taxon>
        <taxon>Bacillales</taxon>
        <taxon>Caryophanaceae</taxon>
        <taxon>Planococcus</taxon>
    </lineage>
</organism>
<dbReference type="EMBL" id="AJYB01000033">
    <property type="protein sequence ID" value="EIM06285.1"/>
    <property type="molecule type" value="Genomic_DNA"/>
</dbReference>
<dbReference type="AlphaFoldDB" id="A0A1C7DDI4"/>
<gene>
    <name evidence="3" type="ORF">A1A1_12002</name>
    <name evidence="2" type="ORF">BBH88_03880</name>
</gene>
<feature type="signal peptide" evidence="1">
    <location>
        <begin position="1"/>
        <end position="28"/>
    </location>
</feature>
<dbReference type="KEGG" id="pana:BBH88_03880"/>
<reference evidence="3 4" key="1">
    <citation type="journal article" date="2012" name="J. Bacteriol.">
        <title>Genome Sequence of the Antarctic Psychrophile Bacterium Planococcus antarcticus DSM 14505.</title>
        <authorList>
            <person name="Margolles A."/>
            <person name="Gueimonde M."/>
            <person name="Sanchez B."/>
        </authorList>
    </citation>
    <scope>NUCLEOTIDE SEQUENCE [LARGE SCALE GENOMIC DNA]</scope>
    <source>
        <strain evidence="3 4">DSM 14505</strain>
    </source>
</reference>
<dbReference type="EMBL" id="CP016534">
    <property type="protein sequence ID" value="ANU09505.1"/>
    <property type="molecule type" value="Genomic_DNA"/>
</dbReference>
<keyword evidence="5" id="KW-1185">Reference proteome</keyword>
<dbReference type="Proteomes" id="UP000004725">
    <property type="component" value="Unassembled WGS sequence"/>
</dbReference>
<evidence type="ECO:0000313" key="5">
    <source>
        <dbReference type="Proteomes" id="UP000092661"/>
    </source>
</evidence>
<accession>A0A1C7DDI4</accession>
<keyword evidence="1" id="KW-0732">Signal</keyword>
<reference evidence="2" key="3">
    <citation type="submission" date="2016-10" db="EMBL/GenBank/DDBJ databases">
        <authorList>
            <person name="See-Too W.S."/>
        </authorList>
    </citation>
    <scope>NUCLEOTIDE SEQUENCE</scope>
    <source>
        <strain evidence="2">DSM 14505</strain>
    </source>
</reference>
<evidence type="ECO:0000313" key="4">
    <source>
        <dbReference type="Proteomes" id="UP000004725"/>
    </source>
</evidence>
<protein>
    <submittedName>
        <fullName evidence="3">Uncharacterized protein</fullName>
    </submittedName>
</protein>
<evidence type="ECO:0000256" key="1">
    <source>
        <dbReference type="SAM" id="SignalP"/>
    </source>
</evidence>
<evidence type="ECO:0000313" key="2">
    <source>
        <dbReference type="EMBL" id="ANU09505.1"/>
    </source>
</evidence>
<dbReference type="RefSeq" id="WP_006830370.1">
    <property type="nucleotide sequence ID" value="NZ_AJYB01000033.1"/>
</dbReference>